<proteinExistence type="predicted"/>
<name>A6I5V0_RAT</name>
<gene>
    <name evidence="1" type="ORF">rCG_44691</name>
</gene>
<dbReference type="Proteomes" id="UP000234681">
    <property type="component" value="Chromosome 2"/>
</dbReference>
<sequence length="55" mass="6009">MPSDTNRLSSKAGFPCFSYMLSSTSSACDTIAVNSEAPLGYKKQNKRNCLHTVIH</sequence>
<dbReference type="EMBL" id="CH473955">
    <property type="protein sequence ID" value="EDM10408.1"/>
    <property type="molecule type" value="Genomic_DNA"/>
</dbReference>
<organism evidence="1 2">
    <name type="scientific">Rattus norvegicus</name>
    <name type="common">Rat</name>
    <dbReference type="NCBI Taxonomy" id="10116"/>
    <lineage>
        <taxon>Eukaryota</taxon>
        <taxon>Metazoa</taxon>
        <taxon>Chordata</taxon>
        <taxon>Craniata</taxon>
        <taxon>Vertebrata</taxon>
        <taxon>Euteleostomi</taxon>
        <taxon>Mammalia</taxon>
        <taxon>Eutheria</taxon>
        <taxon>Euarchontoglires</taxon>
        <taxon>Glires</taxon>
        <taxon>Rodentia</taxon>
        <taxon>Myomorpha</taxon>
        <taxon>Muroidea</taxon>
        <taxon>Muridae</taxon>
        <taxon>Murinae</taxon>
        <taxon>Rattus</taxon>
    </lineage>
</organism>
<reference evidence="2" key="1">
    <citation type="submission" date="2005-09" db="EMBL/GenBank/DDBJ databases">
        <authorList>
            <person name="Mural R.J."/>
            <person name="Li P.W."/>
            <person name="Adams M.D."/>
            <person name="Amanatides P.G."/>
            <person name="Baden-Tillson H."/>
            <person name="Barnstead M."/>
            <person name="Chin S.H."/>
            <person name="Dew I."/>
            <person name="Evans C.A."/>
            <person name="Ferriera S."/>
            <person name="Flanigan M."/>
            <person name="Fosler C."/>
            <person name="Glodek A."/>
            <person name="Gu Z."/>
            <person name="Holt R.A."/>
            <person name="Jennings D."/>
            <person name="Kraft C.L."/>
            <person name="Lu F."/>
            <person name="Nguyen T."/>
            <person name="Nusskern D.R."/>
            <person name="Pfannkoch C.M."/>
            <person name="Sitter C."/>
            <person name="Sutton G.G."/>
            <person name="Venter J.C."/>
            <person name="Wang Z."/>
            <person name="Woodage T."/>
            <person name="Zheng X.H."/>
            <person name="Zhong F."/>
        </authorList>
    </citation>
    <scope>NUCLEOTIDE SEQUENCE [LARGE SCALE GENOMIC DNA]</scope>
    <source>
        <strain>BN</strain>
        <strain evidence="2">Sprague-Dawley</strain>
    </source>
</reference>
<evidence type="ECO:0000313" key="2">
    <source>
        <dbReference type="Proteomes" id="UP000234681"/>
    </source>
</evidence>
<evidence type="ECO:0000313" key="1">
    <source>
        <dbReference type="EMBL" id="EDM10408.1"/>
    </source>
</evidence>
<protein>
    <submittedName>
        <fullName evidence="1">RCG44691</fullName>
    </submittedName>
</protein>
<dbReference type="AlphaFoldDB" id="A6I5V0"/>
<dbReference type="PROSITE" id="PS51257">
    <property type="entry name" value="PROKAR_LIPOPROTEIN"/>
    <property type="match status" value="1"/>
</dbReference>
<accession>A6I5V0</accession>